<reference evidence="2" key="1">
    <citation type="submission" date="2024-06" db="EMBL/GenBank/DDBJ databases">
        <title>Brevibacterium koreense sp. nov., isolated from jogae-jeotgal, a Korean fermented seafood.</title>
        <authorList>
            <person name="Whon T.W."/>
            <person name="Nam S."/>
            <person name="Kim Y."/>
        </authorList>
    </citation>
    <scope>NUCLEOTIDE SEQUENCE</scope>
    <source>
        <strain evidence="2">CBA3109</strain>
    </source>
</reference>
<dbReference type="EMBL" id="CP158281">
    <property type="protein sequence ID" value="XBV89930.1"/>
    <property type="molecule type" value="Genomic_DNA"/>
</dbReference>
<gene>
    <name evidence="2" type="ORF">AAFP32_04150</name>
</gene>
<dbReference type="RefSeq" id="WP_350270766.1">
    <property type="nucleotide sequence ID" value="NZ_CP158281.1"/>
</dbReference>
<feature type="compositionally biased region" description="Basic residues" evidence="1">
    <location>
        <begin position="34"/>
        <end position="45"/>
    </location>
</feature>
<sequence length="45" mass="5383">MLEKQGNDSYQHGEREDDEFQDPRRTTVIDRLDARRRRKPKGNAP</sequence>
<dbReference type="KEGG" id="bkr:AAFP32_04150"/>
<feature type="region of interest" description="Disordered" evidence="1">
    <location>
        <begin position="1"/>
        <end position="45"/>
    </location>
</feature>
<proteinExistence type="predicted"/>
<accession>A0AAU7UM63</accession>
<evidence type="ECO:0000313" key="2">
    <source>
        <dbReference type="EMBL" id="XBV89930.1"/>
    </source>
</evidence>
<protein>
    <submittedName>
        <fullName evidence="2">Uncharacterized protein</fullName>
    </submittedName>
</protein>
<feature type="compositionally biased region" description="Basic and acidic residues" evidence="1">
    <location>
        <begin position="1"/>
        <end position="33"/>
    </location>
</feature>
<evidence type="ECO:0000256" key="1">
    <source>
        <dbReference type="SAM" id="MobiDB-lite"/>
    </source>
</evidence>
<organism evidence="2">
    <name type="scientific">Brevibacterium koreense</name>
    <dbReference type="NCBI Taxonomy" id="3140787"/>
    <lineage>
        <taxon>Bacteria</taxon>
        <taxon>Bacillati</taxon>
        <taxon>Actinomycetota</taxon>
        <taxon>Actinomycetes</taxon>
        <taxon>Micrococcales</taxon>
        <taxon>Brevibacteriaceae</taxon>
        <taxon>Brevibacterium</taxon>
    </lineage>
</organism>
<name>A0AAU7UM63_9MICO</name>
<dbReference type="AlphaFoldDB" id="A0AAU7UM63"/>